<dbReference type="AlphaFoldDB" id="A0A2P8GTW9"/>
<evidence type="ECO:0000256" key="3">
    <source>
        <dbReference type="SAM" id="SignalP"/>
    </source>
</evidence>
<dbReference type="NCBIfam" id="NF033748">
    <property type="entry name" value="class_F_sortase"/>
    <property type="match status" value="1"/>
</dbReference>
<dbReference type="InterPro" id="IPR005754">
    <property type="entry name" value="Sortase"/>
</dbReference>
<evidence type="ECO:0000313" key="5">
    <source>
        <dbReference type="Proteomes" id="UP000241203"/>
    </source>
</evidence>
<reference evidence="4 5" key="1">
    <citation type="submission" date="2018-03" db="EMBL/GenBank/DDBJ databases">
        <title>Genomic Encyclopedia of Archaeal and Bacterial Type Strains, Phase II (KMG-II): from individual species to whole genera.</title>
        <authorList>
            <person name="Goeker M."/>
        </authorList>
    </citation>
    <scope>NUCLEOTIDE SEQUENCE [LARGE SCALE GENOMIC DNA]</scope>
    <source>
        <strain evidence="4 5">DSM 21548</strain>
    </source>
</reference>
<dbReference type="InterPro" id="IPR042001">
    <property type="entry name" value="Sortase_F"/>
</dbReference>
<dbReference type="RefSeq" id="WP_243696732.1">
    <property type="nucleotide sequence ID" value="NZ_PYAU01000001.1"/>
</dbReference>
<evidence type="ECO:0000256" key="2">
    <source>
        <dbReference type="SAM" id="MobiDB-lite"/>
    </source>
</evidence>
<evidence type="ECO:0000256" key="1">
    <source>
        <dbReference type="ARBA" id="ARBA00022801"/>
    </source>
</evidence>
<dbReference type="Proteomes" id="UP000241203">
    <property type="component" value="Unassembled WGS sequence"/>
</dbReference>
<name>A0A2P8GTW9_9MICO</name>
<dbReference type="InterPro" id="IPR023365">
    <property type="entry name" value="Sortase_dom-sf"/>
</dbReference>
<dbReference type="EMBL" id="PYAU01000001">
    <property type="protein sequence ID" value="PSL37417.1"/>
    <property type="molecule type" value="Genomic_DNA"/>
</dbReference>
<protein>
    <submittedName>
        <fullName evidence="4">Sortase family protein</fullName>
    </submittedName>
</protein>
<comment type="caution">
    <text evidence="4">The sequence shown here is derived from an EMBL/GenBank/DDBJ whole genome shotgun (WGS) entry which is preliminary data.</text>
</comment>
<dbReference type="CDD" id="cd05829">
    <property type="entry name" value="Sortase_F"/>
    <property type="match status" value="1"/>
</dbReference>
<feature type="region of interest" description="Disordered" evidence="2">
    <location>
        <begin position="37"/>
        <end position="82"/>
    </location>
</feature>
<dbReference type="SUPFAM" id="SSF63817">
    <property type="entry name" value="Sortase"/>
    <property type="match status" value="1"/>
</dbReference>
<keyword evidence="3" id="KW-0732">Signal</keyword>
<dbReference type="Pfam" id="PF04203">
    <property type="entry name" value="Sortase"/>
    <property type="match status" value="1"/>
</dbReference>
<dbReference type="PROSITE" id="PS51257">
    <property type="entry name" value="PROKAR_LIPOPROTEIN"/>
    <property type="match status" value="1"/>
</dbReference>
<keyword evidence="1" id="KW-0378">Hydrolase</keyword>
<feature type="compositionally biased region" description="Low complexity" evidence="2">
    <location>
        <begin position="48"/>
        <end position="59"/>
    </location>
</feature>
<gene>
    <name evidence="4" type="ORF">CLV49_1024</name>
</gene>
<accession>A0A2P8GTW9</accession>
<evidence type="ECO:0000313" key="4">
    <source>
        <dbReference type="EMBL" id="PSL37417.1"/>
    </source>
</evidence>
<feature type="chain" id="PRO_5039727008" evidence="3">
    <location>
        <begin position="37"/>
        <end position="220"/>
    </location>
</feature>
<proteinExistence type="predicted"/>
<sequence>MIHAPRTREGAPLHRRTLSGLAAVALTVTIVTGCAAAPESAPTPPASTPTAAVTAAPTPTATPSPDPTPLAEGRPPASVSAPAIGLDEPLIDLGIGADGKMEVPSDFDDVGWFTGGGKPGGHGPTVIAGHVDSVTAPAVFFRLHELAPGDEVDVTDVDGRVVTYTVTEVADFPKDDFPTARVFGATLTDELRLITCGGFFDANSGHYDDNRVVFATAQLP</sequence>
<dbReference type="Gene3D" id="2.40.260.10">
    <property type="entry name" value="Sortase"/>
    <property type="match status" value="1"/>
</dbReference>
<feature type="signal peptide" evidence="3">
    <location>
        <begin position="1"/>
        <end position="36"/>
    </location>
</feature>
<organism evidence="4 5">
    <name type="scientific">Labedella gwakjiensis</name>
    <dbReference type="NCBI Taxonomy" id="390269"/>
    <lineage>
        <taxon>Bacteria</taxon>
        <taxon>Bacillati</taxon>
        <taxon>Actinomycetota</taxon>
        <taxon>Actinomycetes</taxon>
        <taxon>Micrococcales</taxon>
        <taxon>Microbacteriaceae</taxon>
        <taxon>Labedella</taxon>
    </lineage>
</organism>
<dbReference type="GO" id="GO:0016787">
    <property type="term" value="F:hydrolase activity"/>
    <property type="evidence" value="ECO:0007669"/>
    <property type="project" value="UniProtKB-KW"/>
</dbReference>